<comment type="cofactor">
    <cofactor evidence="1">
        <name>pyridoxal 5'-phosphate</name>
        <dbReference type="ChEBI" id="CHEBI:597326"/>
    </cofactor>
</comment>
<keyword evidence="4" id="KW-0456">Lyase</keyword>
<comment type="similarity">
    <text evidence="2">Belongs to the serine/threonine dehydratase family.</text>
</comment>
<dbReference type="SUPFAM" id="SSF53686">
    <property type="entry name" value="Tryptophan synthase beta subunit-like PLP-dependent enzymes"/>
    <property type="match status" value="1"/>
</dbReference>
<dbReference type="RefSeq" id="WP_068612576.1">
    <property type="nucleotide sequence ID" value="NZ_CP016268.1"/>
</dbReference>
<dbReference type="PANTHER" id="PTHR48078">
    <property type="entry name" value="THREONINE DEHYDRATASE, MITOCHONDRIAL-RELATED"/>
    <property type="match status" value="1"/>
</dbReference>
<evidence type="ECO:0000256" key="1">
    <source>
        <dbReference type="ARBA" id="ARBA00001933"/>
    </source>
</evidence>
<dbReference type="EMBL" id="CP016268">
    <property type="protein sequence ID" value="ANO50288.1"/>
    <property type="molecule type" value="Genomic_DNA"/>
</dbReference>
<reference evidence="6 7" key="1">
    <citation type="submission" date="2016-06" db="EMBL/GenBank/DDBJ databases">
        <title>Complete genome sequence of a deep-branching marine Gamma Proteobacterium Woeseia oceani type strain XK5.</title>
        <authorList>
            <person name="Mu D."/>
            <person name="Du Z."/>
        </authorList>
    </citation>
    <scope>NUCLEOTIDE SEQUENCE [LARGE SCALE GENOMIC DNA]</scope>
    <source>
        <strain evidence="6 7">XK5</strain>
    </source>
</reference>
<name>A0A193LCV0_9GAMM</name>
<dbReference type="NCBIfam" id="NF005292">
    <property type="entry name" value="PRK06815.1"/>
    <property type="match status" value="1"/>
</dbReference>
<dbReference type="KEGG" id="woc:BA177_02795"/>
<dbReference type="Proteomes" id="UP000092695">
    <property type="component" value="Chromosome"/>
</dbReference>
<accession>A0A193LCV0</accession>
<proteinExistence type="inferred from homology"/>
<evidence type="ECO:0000256" key="2">
    <source>
        <dbReference type="ARBA" id="ARBA00010869"/>
    </source>
</evidence>
<dbReference type="GO" id="GO:0006567">
    <property type="term" value="P:L-threonine catabolic process"/>
    <property type="evidence" value="ECO:0007669"/>
    <property type="project" value="TreeGrafter"/>
</dbReference>
<evidence type="ECO:0000259" key="5">
    <source>
        <dbReference type="Pfam" id="PF00291"/>
    </source>
</evidence>
<feature type="domain" description="Tryptophan synthase beta chain-like PALP" evidence="5">
    <location>
        <begin position="17"/>
        <end position="307"/>
    </location>
</feature>
<dbReference type="PANTHER" id="PTHR48078:SF6">
    <property type="entry name" value="L-THREONINE DEHYDRATASE CATABOLIC TDCB"/>
    <property type="match status" value="1"/>
</dbReference>
<sequence length="319" mass="33856">MNKDRLPADAVLAANRISPYIRQTPLEHSPFFSEQTGANVWLKLENLQITGSFKLRGAFNKLLSMTADERSRGAVTASSGNHGAAVAYAMARLKMKGVVFVPEQTSSAKVDAIKRAGADVRFFGTDGLDTEIHAMEYAAEHGMHYLSPYNDADVIAGQGSCGVEIARQTTKLDALFVAVGGGGLISGTAGFLRSAFPGLQVIGCQPAASSVMAESVRRGEILELPSSPTLSDGTAGGIEAGAITFELCQEFVSDFVLVSEEQIAAAMRDFIDAHHMLLEGAAGVALAGLRKKTREIRGKNVIVIICGANISRETLRKII</sequence>
<dbReference type="GO" id="GO:0030170">
    <property type="term" value="F:pyridoxal phosphate binding"/>
    <property type="evidence" value="ECO:0007669"/>
    <property type="project" value="InterPro"/>
</dbReference>
<dbReference type="FunFam" id="3.40.50.1100:FF:000005">
    <property type="entry name" value="Threonine dehydratase catabolic"/>
    <property type="match status" value="1"/>
</dbReference>
<dbReference type="InterPro" id="IPR036052">
    <property type="entry name" value="TrpB-like_PALP_sf"/>
</dbReference>
<dbReference type="GO" id="GO:0006565">
    <property type="term" value="P:L-serine catabolic process"/>
    <property type="evidence" value="ECO:0007669"/>
    <property type="project" value="TreeGrafter"/>
</dbReference>
<keyword evidence="3" id="KW-0663">Pyridoxal phosphate</keyword>
<evidence type="ECO:0000313" key="7">
    <source>
        <dbReference type="Proteomes" id="UP000092695"/>
    </source>
</evidence>
<organism evidence="6 7">
    <name type="scientific">Woeseia oceani</name>
    <dbReference type="NCBI Taxonomy" id="1548547"/>
    <lineage>
        <taxon>Bacteria</taxon>
        <taxon>Pseudomonadati</taxon>
        <taxon>Pseudomonadota</taxon>
        <taxon>Gammaproteobacteria</taxon>
        <taxon>Woeseiales</taxon>
        <taxon>Woeseiaceae</taxon>
        <taxon>Woeseia</taxon>
    </lineage>
</organism>
<evidence type="ECO:0000256" key="3">
    <source>
        <dbReference type="ARBA" id="ARBA00022898"/>
    </source>
</evidence>
<dbReference type="STRING" id="1548547.BA177_02795"/>
<dbReference type="GO" id="GO:0004794">
    <property type="term" value="F:threonine deaminase activity"/>
    <property type="evidence" value="ECO:0007669"/>
    <property type="project" value="TreeGrafter"/>
</dbReference>
<dbReference type="InterPro" id="IPR000634">
    <property type="entry name" value="Ser/Thr_deHydtase_PyrdxlP-BS"/>
</dbReference>
<dbReference type="AlphaFoldDB" id="A0A193LCV0"/>
<gene>
    <name evidence="6" type="ORF">BA177_02795</name>
</gene>
<dbReference type="OrthoDB" id="9811476at2"/>
<evidence type="ECO:0000313" key="6">
    <source>
        <dbReference type="EMBL" id="ANO50288.1"/>
    </source>
</evidence>
<protein>
    <submittedName>
        <fullName evidence="6">Serine/threonine dehydratase</fullName>
    </submittedName>
</protein>
<dbReference type="Pfam" id="PF00291">
    <property type="entry name" value="PALP"/>
    <property type="match status" value="1"/>
</dbReference>
<dbReference type="GO" id="GO:0003941">
    <property type="term" value="F:L-serine ammonia-lyase activity"/>
    <property type="evidence" value="ECO:0007669"/>
    <property type="project" value="TreeGrafter"/>
</dbReference>
<keyword evidence="7" id="KW-1185">Reference proteome</keyword>
<dbReference type="GO" id="GO:0009097">
    <property type="term" value="P:isoleucine biosynthetic process"/>
    <property type="evidence" value="ECO:0007669"/>
    <property type="project" value="TreeGrafter"/>
</dbReference>
<dbReference type="InterPro" id="IPR050147">
    <property type="entry name" value="Ser/Thr_Dehydratase"/>
</dbReference>
<dbReference type="CDD" id="cd01562">
    <property type="entry name" value="Thr-dehyd"/>
    <property type="match status" value="1"/>
</dbReference>
<dbReference type="InterPro" id="IPR001926">
    <property type="entry name" value="TrpB-like_PALP"/>
</dbReference>
<dbReference type="PROSITE" id="PS00165">
    <property type="entry name" value="DEHYDRATASE_SER_THR"/>
    <property type="match status" value="1"/>
</dbReference>
<dbReference type="Gene3D" id="3.40.50.1100">
    <property type="match status" value="2"/>
</dbReference>
<evidence type="ECO:0000256" key="4">
    <source>
        <dbReference type="ARBA" id="ARBA00023239"/>
    </source>
</evidence>